<evidence type="ECO:0000313" key="2">
    <source>
        <dbReference type="WBParaSite" id="ES5_v2.g14161.t1"/>
    </source>
</evidence>
<proteinExistence type="predicted"/>
<name>A0AC34FBY8_9BILA</name>
<dbReference type="Proteomes" id="UP000887579">
    <property type="component" value="Unplaced"/>
</dbReference>
<sequence length="182" mass="20265">MVTKLKLVPRTEAQRQAALDQVYRQVLHAQRKVPPTGNVFSISSVANLPSDEEVGQPIDDYNIYAELPDTIASDPNVINRINRAGEFFIQQNKCPPLNRSIRHFKQKIRSVEDLERLTDTIAATLKCIVLTSLGGLSQVLCTNTDDLKTMLLGTLNGLANSSSLSDKFEQEWHSPLVSLAYD</sequence>
<dbReference type="WBParaSite" id="ES5_v2.g14161.t1">
    <property type="protein sequence ID" value="ES5_v2.g14161.t1"/>
    <property type="gene ID" value="ES5_v2.g14161"/>
</dbReference>
<organism evidence="1 2">
    <name type="scientific">Panagrolaimus sp. ES5</name>
    <dbReference type="NCBI Taxonomy" id="591445"/>
    <lineage>
        <taxon>Eukaryota</taxon>
        <taxon>Metazoa</taxon>
        <taxon>Ecdysozoa</taxon>
        <taxon>Nematoda</taxon>
        <taxon>Chromadorea</taxon>
        <taxon>Rhabditida</taxon>
        <taxon>Tylenchina</taxon>
        <taxon>Panagrolaimomorpha</taxon>
        <taxon>Panagrolaimoidea</taxon>
        <taxon>Panagrolaimidae</taxon>
        <taxon>Panagrolaimus</taxon>
    </lineage>
</organism>
<accession>A0AC34FBY8</accession>
<reference evidence="2" key="1">
    <citation type="submission" date="2022-11" db="UniProtKB">
        <authorList>
            <consortium name="WormBaseParasite"/>
        </authorList>
    </citation>
    <scope>IDENTIFICATION</scope>
</reference>
<protein>
    <submittedName>
        <fullName evidence="2">Uncharacterized protein</fullName>
    </submittedName>
</protein>
<evidence type="ECO:0000313" key="1">
    <source>
        <dbReference type="Proteomes" id="UP000887579"/>
    </source>
</evidence>